<feature type="non-terminal residue" evidence="1">
    <location>
        <position position="1"/>
    </location>
</feature>
<name>A0ABV5YI47_9ACTN</name>
<dbReference type="Gene3D" id="1.25.40.10">
    <property type="entry name" value="Tetratricopeptide repeat domain"/>
    <property type="match status" value="1"/>
</dbReference>
<dbReference type="InterPro" id="IPR011990">
    <property type="entry name" value="TPR-like_helical_dom_sf"/>
</dbReference>
<proteinExistence type="predicted"/>
<comment type="caution">
    <text evidence="1">The sequence shown here is derived from an EMBL/GenBank/DDBJ whole genome shotgun (WGS) entry which is preliminary data.</text>
</comment>
<reference evidence="1 2" key="1">
    <citation type="submission" date="2024-09" db="EMBL/GenBank/DDBJ databases">
        <authorList>
            <person name="Sun Q."/>
            <person name="Mori K."/>
        </authorList>
    </citation>
    <scope>NUCLEOTIDE SEQUENCE [LARGE SCALE GENOMIC DNA]</scope>
    <source>
        <strain evidence="1 2">TBRC 0563</strain>
    </source>
</reference>
<dbReference type="Proteomes" id="UP001589627">
    <property type="component" value="Unassembled WGS sequence"/>
</dbReference>
<dbReference type="SUPFAM" id="SSF48452">
    <property type="entry name" value="TPR-like"/>
    <property type="match status" value="1"/>
</dbReference>
<accession>A0ABV5YI47</accession>
<sequence>LRLLATDPLAGREVDELAAARIRTPSPETAHPLVALVEPALAFASGDGAAAAVIDRWLSHPDVWTRAVLRLMRATLYGSAGDTASMCTELELAITEFESVGERAGLAWSLTTLADLRTVHGEFKDAIACLERAVRLLRELDPADGAVLQRVWLAETRFRAGDTVRARSELLELMRTDLGGLPEHHRAGARLILSDIARRDGDLADAAEQLRRAGEELDRAPQAEPLLRVSYECAAADLATDRHDLVAAERHVAEAFALAVAVPDPTLVALAVARLARLRSLQGQAATAAELLGAVHTLLGSLDAIDCDLAGIAPRLRDELGEHAYEAAYARGRDLDDGGALTLVELHLG</sequence>
<evidence type="ECO:0000313" key="1">
    <source>
        <dbReference type="EMBL" id="MFB9834211.1"/>
    </source>
</evidence>
<dbReference type="EMBL" id="JBHLZP010000127">
    <property type="protein sequence ID" value="MFB9834211.1"/>
    <property type="molecule type" value="Genomic_DNA"/>
</dbReference>
<evidence type="ECO:0000313" key="2">
    <source>
        <dbReference type="Proteomes" id="UP001589627"/>
    </source>
</evidence>
<dbReference type="RefSeq" id="WP_378203374.1">
    <property type="nucleotide sequence ID" value="NZ_JBHLZP010000127.1"/>
</dbReference>
<protein>
    <submittedName>
        <fullName evidence="1">Tetratricopeptide repeat protein</fullName>
    </submittedName>
</protein>
<keyword evidence="2" id="KW-1185">Reference proteome</keyword>
<organism evidence="1 2">
    <name type="scientific">Actinoallomurus acaciae</name>
    <dbReference type="NCBI Taxonomy" id="502577"/>
    <lineage>
        <taxon>Bacteria</taxon>
        <taxon>Bacillati</taxon>
        <taxon>Actinomycetota</taxon>
        <taxon>Actinomycetes</taxon>
        <taxon>Streptosporangiales</taxon>
        <taxon>Thermomonosporaceae</taxon>
        <taxon>Actinoallomurus</taxon>
    </lineage>
</organism>
<gene>
    <name evidence="1" type="ORF">ACFFNX_18670</name>
</gene>